<dbReference type="SUPFAM" id="SSF46894">
    <property type="entry name" value="C-terminal effector domain of the bipartite response regulators"/>
    <property type="match status" value="1"/>
</dbReference>
<dbReference type="PROSITE" id="PS50043">
    <property type="entry name" value="HTH_LUXR_2"/>
    <property type="match status" value="1"/>
</dbReference>
<keyword evidence="6" id="KW-1185">Reference proteome</keyword>
<keyword evidence="3" id="KW-0804">Transcription</keyword>
<organism evidence="5 6">
    <name type="scientific">Keguizhuia sedimenti</name>
    <dbReference type="NCBI Taxonomy" id="3064264"/>
    <lineage>
        <taxon>Bacteria</taxon>
        <taxon>Pseudomonadati</taxon>
        <taxon>Pseudomonadota</taxon>
        <taxon>Betaproteobacteria</taxon>
        <taxon>Burkholderiales</taxon>
        <taxon>Oxalobacteraceae</taxon>
        <taxon>Keguizhuia</taxon>
    </lineage>
</organism>
<dbReference type="RefSeq" id="WP_338434739.1">
    <property type="nucleotide sequence ID" value="NZ_JAUYVH010000001.1"/>
</dbReference>
<name>A0ABU1BIS2_9BURK</name>
<accession>A0ABU1BIS2</accession>
<evidence type="ECO:0000313" key="6">
    <source>
        <dbReference type="Proteomes" id="UP001225596"/>
    </source>
</evidence>
<keyword evidence="2" id="KW-0238">DNA-binding</keyword>
<dbReference type="Proteomes" id="UP001225596">
    <property type="component" value="Unassembled WGS sequence"/>
</dbReference>
<gene>
    <name evidence="5" type="ORF">Q8A64_00630</name>
</gene>
<dbReference type="InterPro" id="IPR000792">
    <property type="entry name" value="Tscrpt_reg_LuxR_C"/>
</dbReference>
<evidence type="ECO:0000259" key="4">
    <source>
        <dbReference type="PROSITE" id="PS50043"/>
    </source>
</evidence>
<dbReference type="CDD" id="cd06170">
    <property type="entry name" value="LuxR_C_like"/>
    <property type="match status" value="1"/>
</dbReference>
<sequence>MVLKNFSNSVFELYEAALATTPNEFSMEIFRIVGKLISFDRAILSSAQADENPEASLTVDHTHAHNRAEQPVMECADNYVLDPVSDALAWNKVSGPCAIDCSDLYQLHRMETLNSFAIENNLQKMLLFGDFPARHYKQRWIALYRGTRDEFTKSDADVLQAIWNHISRTIELNLHQALNRLRKDGTELAVSLINSRGMIEVSNATFHEIMKLEWPLFNSGYLPLPVAHALVSNGRYRGKKIEITATQKFGYLACTAQSIPLFDLLAPAEMNVADRFAKGMTHSEIAAQLHISPHTVRNQIAQIYQKLGIHSKAELVRVMLAR</sequence>
<dbReference type="PANTHER" id="PTHR44688:SF16">
    <property type="entry name" value="DNA-BINDING TRANSCRIPTIONAL ACTIVATOR DEVR_DOSR"/>
    <property type="match status" value="1"/>
</dbReference>
<evidence type="ECO:0000256" key="1">
    <source>
        <dbReference type="ARBA" id="ARBA00023015"/>
    </source>
</evidence>
<evidence type="ECO:0000256" key="2">
    <source>
        <dbReference type="ARBA" id="ARBA00023125"/>
    </source>
</evidence>
<dbReference type="EMBL" id="JAUYVH010000001">
    <property type="protein sequence ID" value="MDQ9168907.1"/>
    <property type="molecule type" value="Genomic_DNA"/>
</dbReference>
<dbReference type="Pfam" id="PF00196">
    <property type="entry name" value="GerE"/>
    <property type="match status" value="1"/>
</dbReference>
<dbReference type="Gene3D" id="1.10.10.10">
    <property type="entry name" value="Winged helix-like DNA-binding domain superfamily/Winged helix DNA-binding domain"/>
    <property type="match status" value="1"/>
</dbReference>
<evidence type="ECO:0000313" key="5">
    <source>
        <dbReference type="EMBL" id="MDQ9168907.1"/>
    </source>
</evidence>
<feature type="domain" description="HTH luxR-type" evidence="4">
    <location>
        <begin position="258"/>
        <end position="322"/>
    </location>
</feature>
<keyword evidence="1" id="KW-0805">Transcription regulation</keyword>
<dbReference type="InterPro" id="IPR036388">
    <property type="entry name" value="WH-like_DNA-bd_sf"/>
</dbReference>
<reference evidence="5 6" key="1">
    <citation type="submission" date="2023-08" db="EMBL/GenBank/DDBJ databases">
        <title>Oxalobacteraceae gen .nov., isolated from river sludge outside the plant.</title>
        <authorList>
            <person name="Zhao S.Y."/>
        </authorList>
    </citation>
    <scope>NUCLEOTIDE SEQUENCE [LARGE SCALE GENOMIC DNA]</scope>
    <source>
        <strain evidence="5 6">R-40</strain>
    </source>
</reference>
<dbReference type="SMART" id="SM00421">
    <property type="entry name" value="HTH_LUXR"/>
    <property type="match status" value="1"/>
</dbReference>
<dbReference type="InterPro" id="IPR016032">
    <property type="entry name" value="Sig_transdc_resp-reg_C-effctor"/>
</dbReference>
<proteinExistence type="predicted"/>
<protein>
    <submittedName>
        <fullName evidence="5">Helix-turn-helix transcriptional regulator</fullName>
    </submittedName>
</protein>
<dbReference type="PRINTS" id="PR00038">
    <property type="entry name" value="HTHLUXR"/>
</dbReference>
<evidence type="ECO:0000256" key="3">
    <source>
        <dbReference type="ARBA" id="ARBA00023163"/>
    </source>
</evidence>
<comment type="caution">
    <text evidence="5">The sequence shown here is derived from an EMBL/GenBank/DDBJ whole genome shotgun (WGS) entry which is preliminary data.</text>
</comment>
<dbReference type="PANTHER" id="PTHR44688">
    <property type="entry name" value="DNA-BINDING TRANSCRIPTIONAL ACTIVATOR DEVR_DOSR"/>
    <property type="match status" value="1"/>
</dbReference>